<proteinExistence type="predicted"/>
<organism evidence="1 2">
    <name type="scientific">Flavobacterium terrae</name>
    <dbReference type="NCBI Taxonomy" id="415425"/>
    <lineage>
        <taxon>Bacteria</taxon>
        <taxon>Pseudomonadati</taxon>
        <taxon>Bacteroidota</taxon>
        <taxon>Flavobacteriia</taxon>
        <taxon>Flavobacteriales</taxon>
        <taxon>Flavobacteriaceae</taxon>
        <taxon>Flavobacterium</taxon>
    </lineage>
</organism>
<dbReference type="AlphaFoldDB" id="A0A1M6GKL1"/>
<dbReference type="RefSeq" id="WP_073311984.1">
    <property type="nucleotide sequence ID" value="NZ_FQZI01000005.1"/>
</dbReference>
<protein>
    <submittedName>
        <fullName evidence="1">Uncharacterized protein</fullName>
    </submittedName>
</protein>
<dbReference type="Proteomes" id="UP000184488">
    <property type="component" value="Unassembled WGS sequence"/>
</dbReference>
<sequence>MKNHFLFFLIVANFSVVAQNKCFEFVKNKIISNIEKYDSKKILPYYSEESKLWGYFDLTTGNKVVEPVLKKYKFFSPYIYLDFESDFESKNLNFENCRLRLYVIEEKFKIELPDTVLAEVAFNFSNNEIKKVKEIDGFEVDKQNNLISYNKKFYDNKKSDTRLSDFFKINNINYALATMDDHFTIVDQSGKIIKELKSKVSQPEFLYRDENEAFFVTEDKENNYKIQSIFGNTNSSKVSFNEILDLQLIKALGFSIVTIKGKMGVYDFVKFEWVIEPTNKFKIESLEYSSNIDVYDGDIVKTKEKILLNRKESDLYIVTEKNKIFDLKLNQIRPRNL</sequence>
<dbReference type="OrthoDB" id="1355382at2"/>
<dbReference type="EMBL" id="FQZI01000005">
    <property type="protein sequence ID" value="SHJ10453.1"/>
    <property type="molecule type" value="Genomic_DNA"/>
</dbReference>
<name>A0A1M6GKL1_9FLAO</name>
<gene>
    <name evidence="1" type="ORF">SAMN05444363_2663</name>
</gene>
<accession>A0A1M6GKL1</accession>
<dbReference type="STRING" id="415425.SAMN05444363_2663"/>
<evidence type="ECO:0000313" key="1">
    <source>
        <dbReference type="EMBL" id="SHJ10453.1"/>
    </source>
</evidence>
<evidence type="ECO:0000313" key="2">
    <source>
        <dbReference type="Proteomes" id="UP000184488"/>
    </source>
</evidence>
<reference evidence="2" key="1">
    <citation type="submission" date="2016-11" db="EMBL/GenBank/DDBJ databases">
        <authorList>
            <person name="Varghese N."/>
            <person name="Submissions S."/>
        </authorList>
    </citation>
    <scope>NUCLEOTIDE SEQUENCE [LARGE SCALE GENOMIC DNA]</scope>
    <source>
        <strain evidence="2">DSM 18829</strain>
    </source>
</reference>
<keyword evidence="2" id="KW-1185">Reference proteome</keyword>